<dbReference type="RefSeq" id="XP_007324291.1">
    <property type="nucleotide sequence ID" value="XM_007324229.1"/>
</dbReference>
<dbReference type="Proteomes" id="UP000008064">
    <property type="component" value="Unassembled WGS sequence"/>
</dbReference>
<organism>
    <name type="scientific">Serpula lacrymans var. lacrymans (strain S7.9)</name>
    <name type="common">Dry rot fungus</name>
    <dbReference type="NCBI Taxonomy" id="578457"/>
    <lineage>
        <taxon>Eukaryota</taxon>
        <taxon>Fungi</taxon>
        <taxon>Dikarya</taxon>
        <taxon>Basidiomycota</taxon>
        <taxon>Agaricomycotina</taxon>
        <taxon>Agaricomycetes</taxon>
        <taxon>Agaricomycetidae</taxon>
        <taxon>Boletales</taxon>
        <taxon>Coniophorineae</taxon>
        <taxon>Serpulaceae</taxon>
        <taxon>Serpula</taxon>
    </lineage>
</organism>
<dbReference type="GeneID" id="18812231"/>
<accession>F8PCW8</accession>
<protein>
    <submittedName>
        <fullName evidence="1">Uncharacterized protein</fullName>
    </submittedName>
</protein>
<feature type="non-terminal residue" evidence="1">
    <location>
        <position position="50"/>
    </location>
</feature>
<dbReference type="HOGENOM" id="CLU_3129993_0_0_1"/>
<proteinExistence type="predicted"/>
<dbReference type="KEGG" id="sla:SERLADRAFT_403292"/>
<name>F8PCW8_SERL9</name>
<evidence type="ECO:0000313" key="1">
    <source>
        <dbReference type="EMBL" id="EGO19067.1"/>
    </source>
</evidence>
<dbReference type="AlphaFoldDB" id="F8PCW8"/>
<sequence length="50" mass="5602">MLTILSSTSLNRNISKWCARKHSGPDGPADLEGKYRFVRQGRGIAKEQEV</sequence>
<dbReference type="EMBL" id="GL945445">
    <property type="protein sequence ID" value="EGO19067.1"/>
    <property type="molecule type" value="Genomic_DNA"/>
</dbReference>
<gene>
    <name evidence="1" type="ORF">SERLADRAFT_403292</name>
</gene>
<reference evidence="1" key="1">
    <citation type="submission" date="2011-04" db="EMBL/GenBank/DDBJ databases">
        <title>Evolution of plant cell wall degrading machinery underlies the functional diversity of forest fungi.</title>
        <authorList>
            <consortium name="US DOE Joint Genome Institute (JGI-PGF)"/>
            <person name="Eastwood D.C."/>
            <person name="Floudas D."/>
            <person name="Binder M."/>
            <person name="Majcherczyk A."/>
            <person name="Schneider P."/>
            <person name="Aerts A."/>
            <person name="Asiegbu F.O."/>
            <person name="Baker S.E."/>
            <person name="Barry K."/>
            <person name="Bendiksby M."/>
            <person name="Blumentritt M."/>
            <person name="Coutinho P.M."/>
            <person name="Cullen D."/>
            <person name="Cullen D."/>
            <person name="Gathman A."/>
            <person name="Goodell B."/>
            <person name="Henrissat B."/>
            <person name="Ihrmark K."/>
            <person name="Kauserud H."/>
            <person name="Kohler A."/>
            <person name="LaButti K."/>
            <person name="Lapidus A."/>
            <person name="Lavin J.L."/>
            <person name="Lee Y.-H."/>
            <person name="Lindquist E."/>
            <person name="Lilly W."/>
            <person name="Lucas S."/>
            <person name="Morin E."/>
            <person name="Murat C."/>
            <person name="Oguiza J.A."/>
            <person name="Park J."/>
            <person name="Pisabarro A.G."/>
            <person name="Riley R."/>
            <person name="Rosling A."/>
            <person name="Salamov A."/>
            <person name="Schmidt O."/>
            <person name="Schmutz J."/>
            <person name="Skrede I."/>
            <person name="Stenlid J."/>
            <person name="Wiebenga A."/>
            <person name="Xie X."/>
            <person name="Kues U."/>
            <person name="Hibbett D.S."/>
            <person name="Hoffmeister D."/>
            <person name="Hogberg N."/>
            <person name="Martin F."/>
            <person name="Grigoriev I.V."/>
            <person name="Watkinson S.C."/>
        </authorList>
    </citation>
    <scope>NUCLEOTIDE SEQUENCE</scope>
    <source>
        <strain evidence="1">S7.9</strain>
    </source>
</reference>